<evidence type="ECO:0000256" key="5">
    <source>
        <dbReference type="PIRSR" id="PIRSR000137-2"/>
    </source>
</evidence>
<feature type="binding site" evidence="5">
    <location>
        <position position="223"/>
    </location>
    <ligand>
        <name>FAD</name>
        <dbReference type="ChEBI" id="CHEBI:57692"/>
    </ligand>
</feature>
<dbReference type="SUPFAM" id="SSF51905">
    <property type="entry name" value="FAD/NAD(P)-binding domain"/>
    <property type="match status" value="1"/>
</dbReference>
<evidence type="ECO:0000256" key="4">
    <source>
        <dbReference type="ARBA" id="ARBA00022827"/>
    </source>
</evidence>
<dbReference type="Proteomes" id="UP000315677">
    <property type="component" value="Unassembled WGS sequence"/>
</dbReference>
<evidence type="ECO:0000256" key="2">
    <source>
        <dbReference type="ARBA" id="ARBA00010790"/>
    </source>
</evidence>
<keyword evidence="10" id="KW-1185">Reference proteome</keyword>
<dbReference type="NCBIfam" id="NF002550">
    <property type="entry name" value="PRK02106.1"/>
    <property type="match status" value="1"/>
</dbReference>
<dbReference type="PROSITE" id="PS51257">
    <property type="entry name" value="PROKAR_LIPOPROTEIN"/>
    <property type="match status" value="1"/>
</dbReference>
<dbReference type="PROSITE" id="PS00624">
    <property type="entry name" value="GMC_OXRED_2"/>
    <property type="match status" value="1"/>
</dbReference>
<dbReference type="AlphaFoldDB" id="A0A543DZJ4"/>
<evidence type="ECO:0000256" key="6">
    <source>
        <dbReference type="RuleBase" id="RU003968"/>
    </source>
</evidence>
<evidence type="ECO:0000256" key="1">
    <source>
        <dbReference type="ARBA" id="ARBA00001974"/>
    </source>
</evidence>
<dbReference type="InterPro" id="IPR012132">
    <property type="entry name" value="GMC_OxRdtase"/>
</dbReference>
<feature type="binding site" evidence="5">
    <location>
        <begin position="95"/>
        <end position="98"/>
    </location>
    <ligand>
        <name>FAD</name>
        <dbReference type="ChEBI" id="CHEBI:57692"/>
    </ligand>
</feature>
<dbReference type="Gene3D" id="3.30.560.10">
    <property type="entry name" value="Glucose Oxidase, domain 3"/>
    <property type="match status" value="1"/>
</dbReference>
<dbReference type="Gene3D" id="3.50.50.60">
    <property type="entry name" value="FAD/NAD(P)-binding domain"/>
    <property type="match status" value="1"/>
</dbReference>
<dbReference type="RefSeq" id="WP_142049533.1">
    <property type="nucleotide sequence ID" value="NZ_VFPA01000001.1"/>
</dbReference>
<feature type="domain" description="Glucose-methanol-choline oxidoreductase N-terminal" evidence="8">
    <location>
        <begin position="258"/>
        <end position="272"/>
    </location>
</feature>
<comment type="caution">
    <text evidence="9">The sequence shown here is derived from an EMBL/GenBank/DDBJ whole genome shotgun (WGS) entry which is preliminary data.</text>
</comment>
<dbReference type="SUPFAM" id="SSF54373">
    <property type="entry name" value="FAD-linked reductases, C-terminal domain"/>
    <property type="match status" value="1"/>
</dbReference>
<dbReference type="Pfam" id="PF05199">
    <property type="entry name" value="GMC_oxred_C"/>
    <property type="match status" value="1"/>
</dbReference>
<evidence type="ECO:0000259" key="8">
    <source>
        <dbReference type="PROSITE" id="PS00624"/>
    </source>
</evidence>
<dbReference type="PIRSF" id="PIRSF000137">
    <property type="entry name" value="Alcohol_oxidase"/>
    <property type="match status" value="1"/>
</dbReference>
<protein>
    <submittedName>
        <fullName evidence="9">Choline dehydrogenase</fullName>
    </submittedName>
</protein>
<organism evidence="9 10">
    <name type="scientific">Pseudonocardia kunmingensis</name>
    <dbReference type="NCBI Taxonomy" id="630975"/>
    <lineage>
        <taxon>Bacteria</taxon>
        <taxon>Bacillati</taxon>
        <taxon>Actinomycetota</taxon>
        <taxon>Actinomycetes</taxon>
        <taxon>Pseudonocardiales</taxon>
        <taxon>Pseudonocardiaceae</taxon>
        <taxon>Pseudonocardia</taxon>
    </lineage>
</organism>
<dbReference type="InterPro" id="IPR000172">
    <property type="entry name" value="GMC_OxRdtase_N"/>
</dbReference>
<accession>A0A543DZJ4</accession>
<dbReference type="EMBL" id="VFPA01000001">
    <property type="protein sequence ID" value="TQM14760.1"/>
    <property type="molecule type" value="Genomic_DNA"/>
</dbReference>
<dbReference type="InterPro" id="IPR036188">
    <property type="entry name" value="FAD/NAD-bd_sf"/>
</dbReference>
<keyword evidence="3 6" id="KW-0285">Flavoprotein</keyword>
<sequence>MARSEFDFVVVGGGSAGCVLANRLSADPANRVLVLEAGRRDRWWDILVEMPAAAIYAVGDEAHDWRYDSEPEPELHGRTIRHARGKGLGGSSAINGQVYQRGHAANYDEWATQPGMEGWSYAHCLPYFARLEKCTDPDAGPSRGRTGPQDLRRGPASGRLWDTFFDAAVQAGHLRAVDTNEHQEGFAPFDRAVRRGRRVSAAKAYLAPVRRRENLEVRCEVLVTKVLFEGRRAVGVRVRPSSGPEYDVRAGEVVLAGGALNSPQLLQLSGVGDIDALGALGLPTVQHLPAVGAHLQDHLGLFVQHRAAQPVSMMPMRRRMRWPGIGARWLLFGTGPAASSQWEGGGFLRTDPALPYPDLMVTFAPLLTNIDPRTEPDKHGYQLYLDALCPESVGSVRLRSADPRVPPAIRFDYLSTEADRAWWPRALDAARELLAQPAFAPHDAGELVPGPGVRTDEQVVKWVRRNGSPGLHPTSTCRMGLDESSVVDPSSLRVHGLDGVRVVDASVLPAIINANTYAVVMMIAEKAADMILGVPPLPAAPVRTPPAPTRTA</sequence>
<keyword evidence="4 5" id="KW-0274">FAD</keyword>
<comment type="similarity">
    <text evidence="2 6">Belongs to the GMC oxidoreductase family.</text>
</comment>
<evidence type="ECO:0000313" key="10">
    <source>
        <dbReference type="Proteomes" id="UP000315677"/>
    </source>
</evidence>
<evidence type="ECO:0000259" key="7">
    <source>
        <dbReference type="PROSITE" id="PS00623"/>
    </source>
</evidence>
<dbReference type="PANTHER" id="PTHR11552">
    <property type="entry name" value="GLUCOSE-METHANOL-CHOLINE GMC OXIDOREDUCTASE"/>
    <property type="match status" value="1"/>
</dbReference>
<evidence type="ECO:0000256" key="3">
    <source>
        <dbReference type="ARBA" id="ARBA00022630"/>
    </source>
</evidence>
<dbReference type="InterPro" id="IPR007867">
    <property type="entry name" value="GMC_OxRtase_C"/>
</dbReference>
<name>A0A543DZJ4_9PSEU</name>
<reference evidence="9 10" key="1">
    <citation type="submission" date="2019-06" db="EMBL/GenBank/DDBJ databases">
        <title>Sequencing the genomes of 1000 actinobacteria strains.</title>
        <authorList>
            <person name="Klenk H.-P."/>
        </authorList>
    </citation>
    <scope>NUCLEOTIDE SEQUENCE [LARGE SCALE GENOMIC DNA]</scope>
    <source>
        <strain evidence="9 10">DSM 45301</strain>
    </source>
</reference>
<dbReference type="GO" id="GO:0008812">
    <property type="term" value="F:choline dehydrogenase activity"/>
    <property type="evidence" value="ECO:0007669"/>
    <property type="project" value="TreeGrafter"/>
</dbReference>
<dbReference type="PANTHER" id="PTHR11552:SF147">
    <property type="entry name" value="CHOLINE DEHYDROGENASE, MITOCHONDRIAL"/>
    <property type="match status" value="1"/>
</dbReference>
<proteinExistence type="inferred from homology"/>
<comment type="cofactor">
    <cofactor evidence="1 5">
        <name>FAD</name>
        <dbReference type="ChEBI" id="CHEBI:57692"/>
    </cofactor>
</comment>
<dbReference type="GO" id="GO:0016020">
    <property type="term" value="C:membrane"/>
    <property type="evidence" value="ECO:0007669"/>
    <property type="project" value="TreeGrafter"/>
</dbReference>
<dbReference type="GO" id="GO:0050660">
    <property type="term" value="F:flavin adenine dinucleotide binding"/>
    <property type="evidence" value="ECO:0007669"/>
    <property type="project" value="InterPro"/>
</dbReference>
<feature type="domain" description="Glucose-methanol-choline oxidoreductase N-terminal" evidence="7">
    <location>
        <begin position="85"/>
        <end position="108"/>
    </location>
</feature>
<dbReference type="GO" id="GO:0019285">
    <property type="term" value="P:glycine betaine biosynthetic process from choline"/>
    <property type="evidence" value="ECO:0007669"/>
    <property type="project" value="TreeGrafter"/>
</dbReference>
<dbReference type="Pfam" id="PF00732">
    <property type="entry name" value="GMC_oxred_N"/>
    <property type="match status" value="1"/>
</dbReference>
<dbReference type="OrthoDB" id="3659813at2"/>
<gene>
    <name evidence="9" type="ORF">FB558_1534</name>
</gene>
<dbReference type="PROSITE" id="PS00623">
    <property type="entry name" value="GMC_OXRED_1"/>
    <property type="match status" value="1"/>
</dbReference>
<evidence type="ECO:0000313" key="9">
    <source>
        <dbReference type="EMBL" id="TQM14760.1"/>
    </source>
</evidence>